<dbReference type="GO" id="GO:0008270">
    <property type="term" value="F:zinc ion binding"/>
    <property type="evidence" value="ECO:0007669"/>
    <property type="project" value="UniProtKB-KW"/>
</dbReference>
<keyword evidence="3" id="KW-0862">Zinc</keyword>
<keyword evidence="5" id="KW-1185">Reference proteome</keyword>
<dbReference type="EMBL" id="JAMKFB020000017">
    <property type="protein sequence ID" value="KAL0169653.1"/>
    <property type="molecule type" value="Genomic_DNA"/>
</dbReference>
<dbReference type="Proteomes" id="UP001529510">
    <property type="component" value="Unassembled WGS sequence"/>
</dbReference>
<feature type="non-terminal residue" evidence="4">
    <location>
        <position position="63"/>
    </location>
</feature>
<dbReference type="InterPro" id="IPR052583">
    <property type="entry name" value="ATP-helicase/E3_Ub-Ligase"/>
</dbReference>
<sequence>WAVLTCGHCFCNECIAIIVEQYSVGNRRRAIKCAICRQTTSHSEISYVFTTQTANQGQDIPVK</sequence>
<organism evidence="4 5">
    <name type="scientific">Cirrhinus mrigala</name>
    <name type="common">Mrigala</name>
    <dbReference type="NCBI Taxonomy" id="683832"/>
    <lineage>
        <taxon>Eukaryota</taxon>
        <taxon>Metazoa</taxon>
        <taxon>Chordata</taxon>
        <taxon>Craniata</taxon>
        <taxon>Vertebrata</taxon>
        <taxon>Euteleostomi</taxon>
        <taxon>Actinopterygii</taxon>
        <taxon>Neopterygii</taxon>
        <taxon>Teleostei</taxon>
        <taxon>Ostariophysi</taxon>
        <taxon>Cypriniformes</taxon>
        <taxon>Cyprinidae</taxon>
        <taxon>Labeoninae</taxon>
        <taxon>Labeonini</taxon>
        <taxon>Cirrhinus</taxon>
    </lineage>
</organism>
<evidence type="ECO:0000256" key="1">
    <source>
        <dbReference type="ARBA" id="ARBA00022723"/>
    </source>
</evidence>
<evidence type="ECO:0008006" key="6">
    <source>
        <dbReference type="Google" id="ProtNLM"/>
    </source>
</evidence>
<dbReference type="SUPFAM" id="SSF57850">
    <property type="entry name" value="RING/U-box"/>
    <property type="match status" value="1"/>
</dbReference>
<keyword evidence="2" id="KW-0863">Zinc-finger</keyword>
<evidence type="ECO:0000256" key="3">
    <source>
        <dbReference type="ARBA" id="ARBA00022833"/>
    </source>
</evidence>
<comment type="caution">
    <text evidence="4">The sequence shown here is derived from an EMBL/GenBank/DDBJ whole genome shotgun (WGS) entry which is preliminary data.</text>
</comment>
<name>A0ABD0P9C2_CIRMR</name>
<proteinExistence type="predicted"/>
<evidence type="ECO:0000256" key="2">
    <source>
        <dbReference type="ARBA" id="ARBA00022771"/>
    </source>
</evidence>
<evidence type="ECO:0000313" key="5">
    <source>
        <dbReference type="Proteomes" id="UP001529510"/>
    </source>
</evidence>
<protein>
    <recommendedName>
        <fullName evidence="6">RING-type domain-containing protein</fullName>
    </recommendedName>
</protein>
<dbReference type="PANTHER" id="PTHR45865">
    <property type="entry name" value="E3 UBIQUITIN-PROTEIN LIGASE SHPRH FAMILY MEMBER"/>
    <property type="match status" value="1"/>
</dbReference>
<dbReference type="PANTHER" id="PTHR45865:SF1">
    <property type="entry name" value="E3 UBIQUITIN-PROTEIN LIGASE SHPRH"/>
    <property type="match status" value="1"/>
</dbReference>
<dbReference type="InterPro" id="IPR017907">
    <property type="entry name" value="Znf_RING_CS"/>
</dbReference>
<evidence type="ECO:0000313" key="4">
    <source>
        <dbReference type="EMBL" id="KAL0169653.1"/>
    </source>
</evidence>
<gene>
    <name evidence="4" type="ORF">M9458_034249</name>
</gene>
<reference evidence="4 5" key="1">
    <citation type="submission" date="2024-05" db="EMBL/GenBank/DDBJ databases">
        <title>Genome sequencing and assembly of Indian major carp, Cirrhinus mrigala (Hamilton, 1822).</title>
        <authorList>
            <person name="Mohindra V."/>
            <person name="Chowdhury L.M."/>
            <person name="Lal K."/>
            <person name="Jena J.K."/>
        </authorList>
    </citation>
    <scope>NUCLEOTIDE SEQUENCE [LARGE SCALE GENOMIC DNA]</scope>
    <source>
        <strain evidence="4">CM1030</strain>
        <tissue evidence="4">Blood</tissue>
    </source>
</reference>
<feature type="non-terminal residue" evidence="4">
    <location>
        <position position="1"/>
    </location>
</feature>
<dbReference type="PROSITE" id="PS00518">
    <property type="entry name" value="ZF_RING_1"/>
    <property type="match status" value="1"/>
</dbReference>
<dbReference type="AlphaFoldDB" id="A0ABD0P9C2"/>
<dbReference type="Gene3D" id="3.30.40.10">
    <property type="entry name" value="Zinc/RING finger domain, C3HC4 (zinc finger)"/>
    <property type="match status" value="1"/>
</dbReference>
<accession>A0ABD0P9C2</accession>
<keyword evidence="1" id="KW-0479">Metal-binding</keyword>
<dbReference type="InterPro" id="IPR013083">
    <property type="entry name" value="Znf_RING/FYVE/PHD"/>
</dbReference>